<gene>
    <name evidence="1" type="ORF">BU24DRAFT_423664</name>
</gene>
<name>A0A6A5XNP3_9PLEO</name>
<dbReference type="RefSeq" id="XP_033383101.1">
    <property type="nucleotide sequence ID" value="XM_033528312.1"/>
</dbReference>
<evidence type="ECO:0000313" key="1">
    <source>
        <dbReference type="EMBL" id="KAF2014762.1"/>
    </source>
</evidence>
<proteinExistence type="predicted"/>
<evidence type="ECO:0000313" key="2">
    <source>
        <dbReference type="Proteomes" id="UP000799778"/>
    </source>
</evidence>
<dbReference type="Proteomes" id="UP000799778">
    <property type="component" value="Unassembled WGS sequence"/>
</dbReference>
<sequence length="116" mass="12826">MFAARAVERDEGPTFASCSPRNGAVSLKTRAGALDWLRRSSLLWLFYLSHAHCGPEASQTLPKRCIDRFSLASCMPSNLTWGARSSFGPIMRRSGGSVCGAPTRTYYGRHESLLHY</sequence>
<keyword evidence="2" id="KW-1185">Reference proteome</keyword>
<dbReference type="GeneID" id="54285709"/>
<accession>A0A6A5XNP3</accession>
<organism evidence="1 2">
    <name type="scientific">Aaosphaeria arxii CBS 175.79</name>
    <dbReference type="NCBI Taxonomy" id="1450172"/>
    <lineage>
        <taxon>Eukaryota</taxon>
        <taxon>Fungi</taxon>
        <taxon>Dikarya</taxon>
        <taxon>Ascomycota</taxon>
        <taxon>Pezizomycotina</taxon>
        <taxon>Dothideomycetes</taxon>
        <taxon>Pleosporomycetidae</taxon>
        <taxon>Pleosporales</taxon>
        <taxon>Pleosporales incertae sedis</taxon>
        <taxon>Aaosphaeria</taxon>
    </lineage>
</organism>
<protein>
    <submittedName>
        <fullName evidence="1">Uncharacterized protein</fullName>
    </submittedName>
</protein>
<reference evidence="1" key="1">
    <citation type="journal article" date="2020" name="Stud. Mycol.">
        <title>101 Dothideomycetes genomes: a test case for predicting lifestyles and emergence of pathogens.</title>
        <authorList>
            <person name="Haridas S."/>
            <person name="Albert R."/>
            <person name="Binder M."/>
            <person name="Bloem J."/>
            <person name="Labutti K."/>
            <person name="Salamov A."/>
            <person name="Andreopoulos B."/>
            <person name="Baker S."/>
            <person name="Barry K."/>
            <person name="Bills G."/>
            <person name="Bluhm B."/>
            <person name="Cannon C."/>
            <person name="Castanera R."/>
            <person name="Culley D."/>
            <person name="Daum C."/>
            <person name="Ezra D."/>
            <person name="Gonzalez J."/>
            <person name="Henrissat B."/>
            <person name="Kuo A."/>
            <person name="Liang C."/>
            <person name="Lipzen A."/>
            <person name="Lutzoni F."/>
            <person name="Magnuson J."/>
            <person name="Mondo S."/>
            <person name="Nolan M."/>
            <person name="Ohm R."/>
            <person name="Pangilinan J."/>
            <person name="Park H.-J."/>
            <person name="Ramirez L."/>
            <person name="Alfaro M."/>
            <person name="Sun H."/>
            <person name="Tritt A."/>
            <person name="Yoshinaga Y."/>
            <person name="Zwiers L.-H."/>
            <person name="Turgeon B."/>
            <person name="Goodwin S."/>
            <person name="Spatafora J."/>
            <person name="Crous P."/>
            <person name="Grigoriev I."/>
        </authorList>
    </citation>
    <scope>NUCLEOTIDE SEQUENCE</scope>
    <source>
        <strain evidence="1">CBS 175.79</strain>
    </source>
</reference>
<dbReference type="AlphaFoldDB" id="A0A6A5XNP3"/>
<dbReference type="EMBL" id="ML978070">
    <property type="protein sequence ID" value="KAF2014762.1"/>
    <property type="molecule type" value="Genomic_DNA"/>
</dbReference>